<dbReference type="GO" id="GO:0017004">
    <property type="term" value="P:cytochrome complex assembly"/>
    <property type="evidence" value="ECO:0007669"/>
    <property type="project" value="UniProtKB-KW"/>
</dbReference>
<keyword evidence="4" id="KW-0676">Redox-active center</keyword>
<protein>
    <submittedName>
        <fullName evidence="6">Thiol-disulfide isomerase or thioredoxin</fullName>
    </submittedName>
</protein>
<proteinExistence type="predicted"/>
<dbReference type="PANTHER" id="PTHR42852">
    <property type="entry name" value="THIOL:DISULFIDE INTERCHANGE PROTEIN DSBE"/>
    <property type="match status" value="1"/>
</dbReference>
<dbReference type="InterPro" id="IPR013740">
    <property type="entry name" value="Redoxin"/>
</dbReference>
<dbReference type="InterPro" id="IPR036249">
    <property type="entry name" value="Thioredoxin-like_sf"/>
</dbReference>
<evidence type="ECO:0000313" key="6">
    <source>
        <dbReference type="EMBL" id="SFZ89526.1"/>
    </source>
</evidence>
<dbReference type="RefSeq" id="WP_072400024.1">
    <property type="nucleotide sequence ID" value="NZ_FPKV01000001.1"/>
</dbReference>
<organism evidence="6 7">
    <name type="scientific">Flaviramulus basaltis</name>
    <dbReference type="NCBI Taxonomy" id="369401"/>
    <lineage>
        <taxon>Bacteria</taxon>
        <taxon>Pseudomonadati</taxon>
        <taxon>Bacteroidota</taxon>
        <taxon>Flavobacteriia</taxon>
        <taxon>Flavobacteriales</taxon>
        <taxon>Flavobacteriaceae</taxon>
        <taxon>Flaviramulus</taxon>
    </lineage>
</organism>
<dbReference type="GO" id="GO:0016491">
    <property type="term" value="F:oxidoreductase activity"/>
    <property type="evidence" value="ECO:0007669"/>
    <property type="project" value="InterPro"/>
</dbReference>
<dbReference type="InterPro" id="IPR050553">
    <property type="entry name" value="Thioredoxin_ResA/DsbE_sf"/>
</dbReference>
<gene>
    <name evidence="6" type="ORF">SAMN05428642_101363</name>
</gene>
<dbReference type="GO" id="GO:0016853">
    <property type="term" value="F:isomerase activity"/>
    <property type="evidence" value="ECO:0007669"/>
    <property type="project" value="UniProtKB-KW"/>
</dbReference>
<dbReference type="STRING" id="369401.SAMN05428642_101363"/>
<dbReference type="Pfam" id="PF08534">
    <property type="entry name" value="Redoxin"/>
    <property type="match status" value="1"/>
</dbReference>
<dbReference type="PROSITE" id="PS51352">
    <property type="entry name" value="THIOREDOXIN_2"/>
    <property type="match status" value="1"/>
</dbReference>
<dbReference type="EMBL" id="FPKV01000001">
    <property type="protein sequence ID" value="SFZ89526.1"/>
    <property type="molecule type" value="Genomic_DNA"/>
</dbReference>
<evidence type="ECO:0000256" key="4">
    <source>
        <dbReference type="ARBA" id="ARBA00023284"/>
    </source>
</evidence>
<comment type="subcellular location">
    <subcellularLocation>
        <location evidence="1">Cell envelope</location>
    </subcellularLocation>
</comment>
<evidence type="ECO:0000256" key="1">
    <source>
        <dbReference type="ARBA" id="ARBA00004196"/>
    </source>
</evidence>
<keyword evidence="3" id="KW-1015">Disulfide bond</keyword>
<dbReference type="SUPFAM" id="SSF52833">
    <property type="entry name" value="Thioredoxin-like"/>
    <property type="match status" value="1"/>
</dbReference>
<keyword evidence="2" id="KW-0201">Cytochrome c-type biogenesis</keyword>
<accession>A0A1K2IBA7</accession>
<reference evidence="6 7" key="1">
    <citation type="submission" date="2016-10" db="EMBL/GenBank/DDBJ databases">
        <authorList>
            <person name="de Groot N.N."/>
        </authorList>
    </citation>
    <scope>NUCLEOTIDE SEQUENCE [LARGE SCALE GENOMIC DNA]</scope>
    <source>
        <strain evidence="6 7">DSM 18180</strain>
    </source>
</reference>
<dbReference type="PANTHER" id="PTHR42852:SF6">
    <property type="entry name" value="THIOL:DISULFIDE INTERCHANGE PROTEIN DSBE"/>
    <property type="match status" value="1"/>
</dbReference>
<keyword evidence="6" id="KW-0413">Isomerase</keyword>
<dbReference type="CDD" id="cd02966">
    <property type="entry name" value="TlpA_like_family"/>
    <property type="match status" value="1"/>
</dbReference>
<name>A0A1K2IBA7_9FLAO</name>
<evidence type="ECO:0000256" key="3">
    <source>
        <dbReference type="ARBA" id="ARBA00023157"/>
    </source>
</evidence>
<dbReference type="Proteomes" id="UP000182544">
    <property type="component" value="Unassembled WGS sequence"/>
</dbReference>
<feature type="domain" description="Thioredoxin" evidence="5">
    <location>
        <begin position="298"/>
        <end position="445"/>
    </location>
</feature>
<dbReference type="GO" id="GO:0030313">
    <property type="term" value="C:cell envelope"/>
    <property type="evidence" value="ECO:0007669"/>
    <property type="project" value="UniProtKB-SubCell"/>
</dbReference>
<evidence type="ECO:0000256" key="2">
    <source>
        <dbReference type="ARBA" id="ARBA00022748"/>
    </source>
</evidence>
<sequence>MKIKMTKVIIVGLMILCTIPNIIAQNRTIDIENEEEKAWVQLDSMKAYLCDWPLQCAWYDNATFLEQRLFEESVFTKRVQLAENFMDKYPDSEHYFETLTFYLYYLFEPRFISKQIPDSTKVFLSQDAKSAKDKRAFKYSQFRAIPIDIEARVQWLKKGRGLVSKFLLSNATREQKLKIEISLLGRDFRHARYLYEFQNFQKKDMESSYWQAFSWFYWEPFLLRMESLLFKYSDIEDISSYIEQLVNLISRKLLAPELTKLCWKYFFDLSLNTEHKHEKEIMALHQMAKENLKALYDLEAFDDSKPLEMTFTTMDSSHIDLKDLRGKVVLLDFWSTACAPCIIEMPYVQKMYEKYADKGFEVIGIAANSDSDREHVLNIINKQNAKWPQYLDKGSKVNVSYHSLYKISSLPTVWLLDKSGRIVDTHARGERLEPLIRKYLGLDKN</sequence>
<dbReference type="AlphaFoldDB" id="A0A1K2IBA7"/>
<evidence type="ECO:0000313" key="7">
    <source>
        <dbReference type="Proteomes" id="UP000182544"/>
    </source>
</evidence>
<keyword evidence="7" id="KW-1185">Reference proteome</keyword>
<evidence type="ECO:0000259" key="5">
    <source>
        <dbReference type="PROSITE" id="PS51352"/>
    </source>
</evidence>
<dbReference type="InterPro" id="IPR013766">
    <property type="entry name" value="Thioredoxin_domain"/>
</dbReference>
<dbReference type="Gene3D" id="3.40.30.10">
    <property type="entry name" value="Glutaredoxin"/>
    <property type="match status" value="1"/>
</dbReference>